<name>A0A2P2KXQ7_RHIMU</name>
<evidence type="ECO:0000313" key="1">
    <source>
        <dbReference type="EMBL" id="MBX10487.1"/>
    </source>
</evidence>
<proteinExistence type="predicted"/>
<accession>A0A2P2KXQ7</accession>
<protein>
    <submittedName>
        <fullName evidence="1">Uncharacterized protein</fullName>
    </submittedName>
</protein>
<dbReference type="EMBL" id="GGEC01030003">
    <property type="protein sequence ID" value="MBX10487.1"/>
    <property type="molecule type" value="Transcribed_RNA"/>
</dbReference>
<reference evidence="1" key="1">
    <citation type="submission" date="2018-02" db="EMBL/GenBank/DDBJ databases">
        <title>Rhizophora mucronata_Transcriptome.</title>
        <authorList>
            <person name="Meera S.P."/>
            <person name="Sreeshan A."/>
            <person name="Augustine A."/>
        </authorList>
    </citation>
    <scope>NUCLEOTIDE SEQUENCE</scope>
    <source>
        <tissue evidence="1">Leaf</tissue>
    </source>
</reference>
<dbReference type="AlphaFoldDB" id="A0A2P2KXQ7"/>
<sequence>MFIHRHETFQHQVTCIALMSPEMHVTLKKQDALQFSFTFLVFPFLGFKYEHRYELKSHCRM</sequence>
<organism evidence="1">
    <name type="scientific">Rhizophora mucronata</name>
    <name type="common">Asiatic mangrove</name>
    <dbReference type="NCBI Taxonomy" id="61149"/>
    <lineage>
        <taxon>Eukaryota</taxon>
        <taxon>Viridiplantae</taxon>
        <taxon>Streptophyta</taxon>
        <taxon>Embryophyta</taxon>
        <taxon>Tracheophyta</taxon>
        <taxon>Spermatophyta</taxon>
        <taxon>Magnoliopsida</taxon>
        <taxon>eudicotyledons</taxon>
        <taxon>Gunneridae</taxon>
        <taxon>Pentapetalae</taxon>
        <taxon>rosids</taxon>
        <taxon>fabids</taxon>
        <taxon>Malpighiales</taxon>
        <taxon>Rhizophoraceae</taxon>
        <taxon>Rhizophora</taxon>
    </lineage>
</organism>